<protein>
    <recommendedName>
        <fullName evidence="3">RHS repeat-associated core domain-containing protein</fullName>
    </recommendedName>
</protein>
<organism evidence="1 2">
    <name type="scientific">Caldithrix abyssi DSM 13497</name>
    <dbReference type="NCBI Taxonomy" id="880073"/>
    <lineage>
        <taxon>Bacteria</taxon>
        <taxon>Pseudomonadati</taxon>
        <taxon>Calditrichota</taxon>
        <taxon>Calditrichia</taxon>
        <taxon>Calditrichales</taxon>
        <taxon>Calditrichaceae</taxon>
        <taxon>Caldithrix</taxon>
    </lineage>
</organism>
<dbReference type="EMBL" id="CP018099">
    <property type="protein sequence ID" value="APF20823.1"/>
    <property type="molecule type" value="Genomic_DNA"/>
</dbReference>
<gene>
    <name evidence="1" type="ORF">Cabys_4078</name>
</gene>
<dbReference type="Proteomes" id="UP000183868">
    <property type="component" value="Chromosome"/>
</dbReference>
<evidence type="ECO:0000313" key="2">
    <source>
        <dbReference type="Proteomes" id="UP000183868"/>
    </source>
</evidence>
<dbReference type="RefSeq" id="WP_044281037.1">
    <property type="nucleotide sequence ID" value="NZ_CM001402.1"/>
</dbReference>
<sequence length="91" mass="10645">MCYNDGNSNDRYKYSGKEMETMGSLSKYHYGLRVYPVRDSFRSDTEIGRWNRVEPLYLQTPDQSPYNFVANIPVNHYDVAGLLPKISNPFR</sequence>
<dbReference type="AlphaFoldDB" id="A0A1J1CDR8"/>
<accession>A0A1J1CDR8</accession>
<evidence type="ECO:0000313" key="1">
    <source>
        <dbReference type="EMBL" id="APF20823.1"/>
    </source>
</evidence>
<dbReference type="KEGG" id="caby:Cabys_4078"/>
<name>A0A1J1CDR8_CALAY</name>
<reference evidence="1 2" key="1">
    <citation type="submission" date="2016-11" db="EMBL/GenBank/DDBJ databases">
        <title>Genomic analysis of Caldithrix abyssi and proposal of a novel bacterial phylum Caldithrichaeota.</title>
        <authorList>
            <person name="Kublanov I."/>
            <person name="Sigalova O."/>
            <person name="Gavrilov S."/>
            <person name="Lebedinsky A."/>
            <person name="Ivanova N."/>
            <person name="Daum C."/>
            <person name="Reddy T."/>
            <person name="Klenk H.P."/>
            <person name="Goker M."/>
            <person name="Reva O."/>
            <person name="Miroshnichenko M."/>
            <person name="Kyprides N."/>
            <person name="Woyke T."/>
            <person name="Gelfand M."/>
        </authorList>
    </citation>
    <scope>NUCLEOTIDE SEQUENCE [LARGE SCALE GENOMIC DNA]</scope>
    <source>
        <strain evidence="1 2">LF13</strain>
    </source>
</reference>
<evidence type="ECO:0008006" key="3">
    <source>
        <dbReference type="Google" id="ProtNLM"/>
    </source>
</evidence>
<proteinExistence type="predicted"/>
<dbReference type="OrthoDB" id="1274715at2"/>
<dbReference type="Gene3D" id="2.180.10.10">
    <property type="entry name" value="RHS repeat-associated core"/>
    <property type="match status" value="1"/>
</dbReference>